<comment type="caution">
    <text evidence="1">The sequence shown here is derived from an EMBL/GenBank/DDBJ whole genome shotgun (WGS) entry which is preliminary data.</text>
</comment>
<dbReference type="Proteomes" id="UP000839827">
    <property type="component" value="Unassembled WGS sequence"/>
</dbReference>
<reference evidence="1" key="1">
    <citation type="submission" date="2019-03" db="EMBL/GenBank/DDBJ databases">
        <authorList>
            <person name="Ashton P.M."/>
            <person name="Dallman T."/>
            <person name="Nair S."/>
            <person name="De Pinna E."/>
            <person name="Peters T."/>
            <person name="Grant K."/>
        </authorList>
    </citation>
    <scope>NUCLEOTIDE SEQUENCE [LARGE SCALE GENOMIC DNA]</scope>
    <source>
        <strain evidence="1">271153</strain>
    </source>
</reference>
<protein>
    <submittedName>
        <fullName evidence="1">Host cell division inhibitor Icd-like protein</fullName>
    </submittedName>
</protein>
<gene>
    <name evidence="1" type="ORF">E1A34_06295</name>
</gene>
<evidence type="ECO:0000313" key="1">
    <source>
        <dbReference type="EMBL" id="ECB7105701.1"/>
    </source>
</evidence>
<dbReference type="AlphaFoldDB" id="A0A5Y0RWW5"/>
<organism evidence="1">
    <name type="scientific">Salmonella newport</name>
    <dbReference type="NCBI Taxonomy" id="108619"/>
    <lineage>
        <taxon>Bacteria</taxon>
        <taxon>Pseudomonadati</taxon>
        <taxon>Pseudomonadota</taxon>
        <taxon>Gammaproteobacteria</taxon>
        <taxon>Enterobacterales</taxon>
        <taxon>Enterobacteriaceae</taxon>
        <taxon>Salmonella</taxon>
    </lineage>
</organism>
<dbReference type="NCBIfam" id="NF033153">
    <property type="entry name" value="phage_ICD_like"/>
    <property type="match status" value="1"/>
</dbReference>
<dbReference type="EMBL" id="AAHYLK010000005">
    <property type="protein sequence ID" value="ECB7105701.1"/>
    <property type="molecule type" value="Genomic_DNA"/>
</dbReference>
<name>A0A5Y0RWW5_SALNE</name>
<proteinExistence type="predicted"/>
<sequence>MAKSTCPKYTWLFLATPKKHDCTPIVLRTQADTEESARNTFQGWDLTFAAKIRTETPFAHTWADMEGLELWSVMAGVVVDTDSCAGVSNV</sequence>
<accession>A0A5Y0RWW5</accession>